<gene>
    <name evidence="11" type="primary">citT</name>
    <name evidence="11" type="ordered locus">BAMF_0727</name>
</gene>
<accession>A0A9P1JET1</accession>
<evidence type="ECO:0000256" key="6">
    <source>
        <dbReference type="ARBA" id="ARBA00023125"/>
    </source>
</evidence>
<keyword evidence="5" id="KW-0805">Transcription regulation</keyword>
<keyword evidence="2" id="KW-0963">Cytoplasm</keyword>
<dbReference type="GO" id="GO:0005737">
    <property type="term" value="C:cytoplasm"/>
    <property type="evidence" value="ECO:0007669"/>
    <property type="project" value="UniProtKB-SubCell"/>
</dbReference>
<evidence type="ECO:0000256" key="4">
    <source>
        <dbReference type="ARBA" id="ARBA00023012"/>
    </source>
</evidence>
<sequence>MDRDFTAKERRCRIYGVYTERKAKGGIRVINIAIAEDDFRIAQIHEKFIEHLDGFNVIGKAINAKDTLSLLEKQQPDLLLLDIYMPDELGTDLLPLIRRRFPSVDIIIITASAETRLLQEALRSGVSHYVIKPVSARKFTDVLLQYREKREWLHSQPELSQSVIDMFFGSSQKEQKQLSDLPTGINSITLQKIKNALRTAQKGMTAEELGEKMGASRTTARRYAEFLVSREEALAELEYGIIGRPERKYYLAHE</sequence>
<dbReference type="InterPro" id="IPR051271">
    <property type="entry name" value="2C-system_Tx_regulators"/>
</dbReference>
<evidence type="ECO:0000256" key="8">
    <source>
        <dbReference type="ARBA" id="ARBA00023163"/>
    </source>
</evidence>
<dbReference type="PANTHER" id="PTHR45526">
    <property type="entry name" value="TRANSCRIPTIONAL REGULATORY PROTEIN DPIA"/>
    <property type="match status" value="1"/>
</dbReference>
<dbReference type="Proteomes" id="UP000006562">
    <property type="component" value="Chromosome"/>
</dbReference>
<dbReference type="PANTHER" id="PTHR45526:SF6">
    <property type="entry name" value="TRANSCRIPTIONAL REGULATORY PROTEIN CITT"/>
    <property type="match status" value="1"/>
</dbReference>
<dbReference type="GO" id="GO:0003700">
    <property type="term" value="F:DNA-binding transcription factor activity"/>
    <property type="evidence" value="ECO:0007669"/>
    <property type="project" value="InterPro"/>
</dbReference>
<dbReference type="InterPro" id="IPR048714">
    <property type="entry name" value="DpiA-like_HTH"/>
</dbReference>
<dbReference type="GO" id="GO:0000156">
    <property type="term" value="F:phosphorelay response regulator activity"/>
    <property type="evidence" value="ECO:0007669"/>
    <property type="project" value="TreeGrafter"/>
</dbReference>
<organism evidence="11 12">
    <name type="scientific">Bacillus amyloliquefaciens (strain ATCC 23350 / DSM 7 / BCRC 11601 / CCUG 28519 / NBRC 15535 / NRRL B-14393 / F)</name>
    <dbReference type="NCBI Taxonomy" id="692420"/>
    <lineage>
        <taxon>Bacteria</taxon>
        <taxon>Bacillati</taxon>
        <taxon>Bacillota</taxon>
        <taxon>Bacilli</taxon>
        <taxon>Bacillales</taxon>
        <taxon>Bacillaceae</taxon>
        <taxon>Bacillus</taxon>
        <taxon>Bacillus amyloliquefaciens group</taxon>
    </lineage>
</organism>
<evidence type="ECO:0000256" key="9">
    <source>
        <dbReference type="PROSITE-ProRule" id="PRU00169"/>
    </source>
</evidence>
<evidence type="ECO:0000256" key="3">
    <source>
        <dbReference type="ARBA" id="ARBA00022553"/>
    </source>
</evidence>
<dbReference type="KEGG" id="bao:BAMF_0727"/>
<dbReference type="AlphaFoldDB" id="A0A9P1JET1"/>
<dbReference type="CDD" id="cd19925">
    <property type="entry name" value="REC_citrate_TCS"/>
    <property type="match status" value="1"/>
</dbReference>
<evidence type="ECO:0000256" key="2">
    <source>
        <dbReference type="ARBA" id="ARBA00022490"/>
    </source>
</evidence>
<dbReference type="InterPro" id="IPR001789">
    <property type="entry name" value="Sig_transdc_resp-reg_receiver"/>
</dbReference>
<reference evidence="12" key="2">
    <citation type="journal article" date="2011" name="J. Biotechnol.">
        <title>Genome sequence of B. amyloliquefaciens type strain DSM7(T) reveals differences to plant-associated B. amyloliquefaciens FZB42.</title>
        <authorList>
            <person name="Ruckert C."/>
            <person name="Blom J."/>
            <person name="Chen X."/>
            <person name="Reva O."/>
            <person name="Borriss R."/>
        </authorList>
    </citation>
    <scope>NUCLEOTIDE SEQUENCE [LARGE SCALE GENOMIC DNA]</scope>
    <source>
        <strain evidence="12">DSM 7</strain>
    </source>
</reference>
<feature type="domain" description="Response regulatory" evidence="10">
    <location>
        <begin position="31"/>
        <end position="147"/>
    </location>
</feature>
<keyword evidence="7" id="KW-0010">Activator</keyword>
<feature type="modified residue" description="4-aspartylphosphate" evidence="9">
    <location>
        <position position="82"/>
    </location>
</feature>
<evidence type="ECO:0000259" key="10">
    <source>
        <dbReference type="PROSITE" id="PS50110"/>
    </source>
</evidence>
<dbReference type="PIRSF" id="PIRSF006171">
    <property type="entry name" value="RR_citrat_malat"/>
    <property type="match status" value="1"/>
</dbReference>
<dbReference type="InterPro" id="IPR024187">
    <property type="entry name" value="Sig_transdc_resp-reg_cit/mal"/>
</dbReference>
<evidence type="ECO:0000256" key="5">
    <source>
        <dbReference type="ARBA" id="ARBA00023015"/>
    </source>
</evidence>
<reference evidence="11 12" key="1">
    <citation type="journal article" date="2011" name="Int. J. Syst. Evol. Microbiol.">
        <title>Relationship of Bacillus amyloliquefaciens clades associated with strains DSM 7T and FZB42T: a proposal for Bacillus amyloliquefaciens subsp. amyloliquefaciens subsp. nov. and Bacillus amyloliquefaciens subsp. plantarum subsp. nov. based on complete genome sequence comparisons.</title>
        <authorList>
            <person name="Borriss R."/>
            <person name="Chen X.H."/>
            <person name="Rueckert C."/>
            <person name="Blom J."/>
            <person name="Becker A."/>
            <person name="Baumgarth B."/>
            <person name="Fan B."/>
            <person name="Pukall R."/>
            <person name="Schumann P."/>
            <person name="Sproer C."/>
            <person name="Junge H."/>
            <person name="Vater J."/>
            <person name="Puhler A."/>
            <person name="Klenk H.P."/>
        </authorList>
    </citation>
    <scope>NUCLEOTIDE SEQUENCE [LARGE SCALE GENOMIC DNA]</scope>
    <source>
        <strain evidence="12">DSM 7</strain>
    </source>
</reference>
<protein>
    <submittedName>
        <fullName evidence="11">Two-component response regulator</fullName>
    </submittedName>
</protein>
<evidence type="ECO:0000313" key="12">
    <source>
        <dbReference type="Proteomes" id="UP000006562"/>
    </source>
</evidence>
<keyword evidence="3 9" id="KW-0597">Phosphoprotein</keyword>
<evidence type="ECO:0000256" key="1">
    <source>
        <dbReference type="ARBA" id="ARBA00004496"/>
    </source>
</evidence>
<dbReference type="EMBL" id="FN597644">
    <property type="protein sequence ID" value="CBI41853.1"/>
    <property type="molecule type" value="Genomic_DNA"/>
</dbReference>
<keyword evidence="8" id="KW-0804">Transcription</keyword>
<dbReference type="InterPro" id="IPR011006">
    <property type="entry name" value="CheY-like_superfamily"/>
</dbReference>
<evidence type="ECO:0000256" key="7">
    <source>
        <dbReference type="ARBA" id="ARBA00023159"/>
    </source>
</evidence>
<dbReference type="GO" id="GO:0003677">
    <property type="term" value="F:DNA binding"/>
    <property type="evidence" value="ECO:0007669"/>
    <property type="project" value="UniProtKB-KW"/>
</dbReference>
<dbReference type="PROSITE" id="PS50110">
    <property type="entry name" value="RESPONSE_REGULATORY"/>
    <property type="match status" value="1"/>
</dbReference>
<comment type="subcellular location">
    <subcellularLocation>
        <location evidence="1">Cytoplasm</location>
    </subcellularLocation>
</comment>
<name>A0A9P1JET1_BACAS</name>
<dbReference type="SUPFAM" id="SSF52172">
    <property type="entry name" value="CheY-like"/>
    <property type="match status" value="1"/>
</dbReference>
<proteinExistence type="predicted"/>
<keyword evidence="6" id="KW-0238">DNA-binding</keyword>
<dbReference type="SMART" id="SM00448">
    <property type="entry name" value="REC"/>
    <property type="match status" value="1"/>
</dbReference>
<evidence type="ECO:0000313" key="11">
    <source>
        <dbReference type="EMBL" id="CBI41853.1"/>
    </source>
</evidence>
<dbReference type="Gene3D" id="3.40.50.2300">
    <property type="match status" value="1"/>
</dbReference>
<dbReference type="Pfam" id="PF20714">
    <property type="entry name" value="HTH_64"/>
    <property type="match status" value="1"/>
</dbReference>
<keyword evidence="12" id="KW-1185">Reference proteome</keyword>
<dbReference type="Pfam" id="PF00072">
    <property type="entry name" value="Response_reg"/>
    <property type="match status" value="1"/>
</dbReference>
<keyword evidence="4" id="KW-0902">Two-component regulatory system</keyword>